<evidence type="ECO:0000256" key="3">
    <source>
        <dbReference type="ARBA" id="ARBA00023054"/>
    </source>
</evidence>
<dbReference type="Gene3D" id="3.30.1520.10">
    <property type="entry name" value="Phox-like domain"/>
    <property type="match status" value="1"/>
</dbReference>
<dbReference type="GO" id="GO:0016192">
    <property type="term" value="P:vesicle-mediated transport"/>
    <property type="evidence" value="ECO:0007669"/>
    <property type="project" value="UniProtKB-ARBA"/>
</dbReference>
<dbReference type="RefSeq" id="XP_007861094.1">
    <property type="nucleotide sequence ID" value="XM_007862903.1"/>
</dbReference>
<dbReference type="CDD" id="cd15858">
    <property type="entry name" value="SNARE_VAM7"/>
    <property type="match status" value="1"/>
</dbReference>
<dbReference type="PROSITE" id="PS50192">
    <property type="entry name" value="T_SNARE"/>
    <property type="match status" value="1"/>
</dbReference>
<evidence type="ECO:0000313" key="7">
    <source>
        <dbReference type="EMBL" id="EPQ60762.1"/>
    </source>
</evidence>
<dbReference type="FunFam" id="1.20.5.110:FF:000058">
    <property type="entry name" value="VAM7p Vacuolar SNARE protein"/>
    <property type="match status" value="1"/>
</dbReference>
<dbReference type="InterPro" id="IPR000727">
    <property type="entry name" value="T_SNARE_dom"/>
</dbReference>
<dbReference type="InterPro" id="IPR001683">
    <property type="entry name" value="PX_dom"/>
</dbReference>
<protein>
    <submittedName>
        <fullName evidence="7">Syntaxin</fullName>
    </submittedName>
</protein>
<evidence type="ECO:0000256" key="4">
    <source>
        <dbReference type="ARBA" id="ARBA00054927"/>
    </source>
</evidence>
<dbReference type="PANTHER" id="PTHR22775:SF3">
    <property type="entry name" value="SORTING NEXIN-13"/>
    <property type="match status" value="1"/>
</dbReference>
<proteinExistence type="predicted"/>
<evidence type="ECO:0000259" key="5">
    <source>
        <dbReference type="PROSITE" id="PS50192"/>
    </source>
</evidence>
<dbReference type="SUPFAM" id="SSF58038">
    <property type="entry name" value="SNARE fusion complex"/>
    <property type="match status" value="1"/>
</dbReference>
<dbReference type="GO" id="GO:0007034">
    <property type="term" value="P:vacuolar transport"/>
    <property type="evidence" value="ECO:0007669"/>
    <property type="project" value="UniProtKB-ARBA"/>
</dbReference>
<dbReference type="Pfam" id="PF00787">
    <property type="entry name" value="PX"/>
    <property type="match status" value="1"/>
</dbReference>
<evidence type="ECO:0000313" key="8">
    <source>
        <dbReference type="Proteomes" id="UP000030669"/>
    </source>
</evidence>
<comment type="function">
    <text evidence="4">Essential for proper morphogenesis of the vacuole. May exist as structural reinforcement on the surface of the vacuolar membrane and be required for maintenance against rupture by osmotic pressure.</text>
</comment>
<dbReference type="HOGENOM" id="CLU_033748_0_0_1"/>
<dbReference type="PROSITE" id="PS50195">
    <property type="entry name" value="PX"/>
    <property type="match status" value="1"/>
</dbReference>
<dbReference type="GO" id="GO:0000329">
    <property type="term" value="C:fungal-type vacuole membrane"/>
    <property type="evidence" value="ECO:0007669"/>
    <property type="project" value="UniProtKB-ARBA"/>
</dbReference>
<evidence type="ECO:0000256" key="1">
    <source>
        <dbReference type="ARBA" id="ARBA00004116"/>
    </source>
</evidence>
<dbReference type="GO" id="GO:0035091">
    <property type="term" value="F:phosphatidylinositol binding"/>
    <property type="evidence" value="ECO:0007669"/>
    <property type="project" value="InterPro"/>
</dbReference>
<dbReference type="KEGG" id="gtr:GLOTRDRAFT_68683"/>
<dbReference type="eggNOG" id="ENOG502RXJQ">
    <property type="taxonomic scope" value="Eukaryota"/>
</dbReference>
<dbReference type="CDD" id="cd06897">
    <property type="entry name" value="PX_SNARE"/>
    <property type="match status" value="1"/>
</dbReference>
<evidence type="ECO:0000259" key="6">
    <source>
        <dbReference type="PROSITE" id="PS50195"/>
    </source>
</evidence>
<dbReference type="SMART" id="SM00312">
    <property type="entry name" value="PX"/>
    <property type="match status" value="1"/>
</dbReference>
<accession>S7QMX6</accession>
<evidence type="ECO:0000256" key="2">
    <source>
        <dbReference type="ARBA" id="ARBA00022554"/>
    </source>
</evidence>
<keyword evidence="8" id="KW-1185">Reference proteome</keyword>
<feature type="domain" description="PX" evidence="6">
    <location>
        <begin position="2"/>
        <end position="119"/>
    </location>
</feature>
<dbReference type="GO" id="GO:0097576">
    <property type="term" value="P:vacuole fusion"/>
    <property type="evidence" value="ECO:0007669"/>
    <property type="project" value="UniProtKB-ARBA"/>
</dbReference>
<dbReference type="OrthoDB" id="428895at2759"/>
<sequence>MTAIQAIRITGHEERSEPKPHVVYRIEIQAPVRSWQMWRRYSEFEDLHTELTKSTGAPPPAELPPKHRFSLLRSRNNAALTEERRAGLEAYLRAIVGAKDERWRECYAFKQFLGVPAGKQAGVEGPAQYTSASWLDEHMELQARLRDVRADINKRDALADRGDPSGAHKANVEAKKKLAGIITRTSALGKGLEELGMRGMSEGELQRRTDMVARLQDDCEKLSKMVTVARMTSRGLGATAAQRNPASDADRAALLGGGGASSATSSPAGGFTRNQPVTRVFGAKPVETEETRPLDDHGVFQLQQSKMEDQDVQVSQMTTVLSRLKHLGLAINQEIREQNELLDDLTNEVDMTGSKLTAAKKQMNRLG</sequence>
<dbReference type="SMART" id="SM00397">
    <property type="entry name" value="t_SNARE"/>
    <property type="match status" value="1"/>
</dbReference>
<comment type="subcellular location">
    <subcellularLocation>
        <location evidence="1">Vacuole</location>
    </subcellularLocation>
</comment>
<keyword evidence="3" id="KW-0175">Coiled coil</keyword>
<dbReference type="SUPFAM" id="SSF64268">
    <property type="entry name" value="PX domain"/>
    <property type="match status" value="1"/>
</dbReference>
<dbReference type="PANTHER" id="PTHR22775">
    <property type="entry name" value="SORTING NEXIN"/>
    <property type="match status" value="1"/>
</dbReference>
<dbReference type="OMA" id="QASVRSW"/>
<organism evidence="7 8">
    <name type="scientific">Gloeophyllum trabeum (strain ATCC 11539 / FP-39264 / Madison 617)</name>
    <name type="common">Brown rot fungus</name>
    <dbReference type="NCBI Taxonomy" id="670483"/>
    <lineage>
        <taxon>Eukaryota</taxon>
        <taxon>Fungi</taxon>
        <taxon>Dikarya</taxon>
        <taxon>Basidiomycota</taxon>
        <taxon>Agaricomycotina</taxon>
        <taxon>Agaricomycetes</taxon>
        <taxon>Gloeophyllales</taxon>
        <taxon>Gloeophyllaceae</taxon>
        <taxon>Gloeophyllum</taxon>
    </lineage>
</organism>
<gene>
    <name evidence="7" type="ORF">GLOTRDRAFT_68683</name>
</gene>
<dbReference type="STRING" id="670483.S7QMX6"/>
<reference evidence="7 8" key="1">
    <citation type="journal article" date="2012" name="Science">
        <title>The Paleozoic origin of enzymatic lignin decomposition reconstructed from 31 fungal genomes.</title>
        <authorList>
            <person name="Floudas D."/>
            <person name="Binder M."/>
            <person name="Riley R."/>
            <person name="Barry K."/>
            <person name="Blanchette R.A."/>
            <person name="Henrissat B."/>
            <person name="Martinez A.T."/>
            <person name="Otillar R."/>
            <person name="Spatafora J.W."/>
            <person name="Yadav J.S."/>
            <person name="Aerts A."/>
            <person name="Benoit I."/>
            <person name="Boyd A."/>
            <person name="Carlson A."/>
            <person name="Copeland A."/>
            <person name="Coutinho P.M."/>
            <person name="de Vries R.P."/>
            <person name="Ferreira P."/>
            <person name="Findley K."/>
            <person name="Foster B."/>
            <person name="Gaskell J."/>
            <person name="Glotzer D."/>
            <person name="Gorecki P."/>
            <person name="Heitman J."/>
            <person name="Hesse C."/>
            <person name="Hori C."/>
            <person name="Igarashi K."/>
            <person name="Jurgens J.A."/>
            <person name="Kallen N."/>
            <person name="Kersten P."/>
            <person name="Kohler A."/>
            <person name="Kuees U."/>
            <person name="Kumar T.K.A."/>
            <person name="Kuo A."/>
            <person name="LaButti K."/>
            <person name="Larrondo L.F."/>
            <person name="Lindquist E."/>
            <person name="Ling A."/>
            <person name="Lombard V."/>
            <person name="Lucas S."/>
            <person name="Lundell T."/>
            <person name="Martin R."/>
            <person name="McLaughlin D.J."/>
            <person name="Morgenstern I."/>
            <person name="Morin E."/>
            <person name="Murat C."/>
            <person name="Nagy L.G."/>
            <person name="Nolan M."/>
            <person name="Ohm R.A."/>
            <person name="Patyshakuliyeva A."/>
            <person name="Rokas A."/>
            <person name="Ruiz-Duenas F.J."/>
            <person name="Sabat G."/>
            <person name="Salamov A."/>
            <person name="Samejima M."/>
            <person name="Schmutz J."/>
            <person name="Slot J.C."/>
            <person name="St John F."/>
            <person name="Stenlid J."/>
            <person name="Sun H."/>
            <person name="Sun S."/>
            <person name="Syed K."/>
            <person name="Tsang A."/>
            <person name="Wiebenga A."/>
            <person name="Young D."/>
            <person name="Pisabarro A."/>
            <person name="Eastwood D.C."/>
            <person name="Martin F."/>
            <person name="Cullen D."/>
            <person name="Grigoriev I.V."/>
            <person name="Hibbett D.S."/>
        </authorList>
    </citation>
    <scope>NUCLEOTIDE SEQUENCE [LARGE SCALE GENOMIC DNA]</scope>
    <source>
        <strain evidence="7 8">ATCC 11539</strain>
    </source>
</reference>
<name>S7QMX6_GLOTA</name>
<dbReference type="GeneID" id="19307912"/>
<feature type="domain" description="T-SNARE coiled-coil homology" evidence="5">
    <location>
        <begin position="304"/>
        <end position="366"/>
    </location>
</feature>
<dbReference type="EMBL" id="KB469296">
    <property type="protein sequence ID" value="EPQ60762.1"/>
    <property type="molecule type" value="Genomic_DNA"/>
</dbReference>
<dbReference type="Gene3D" id="1.20.5.110">
    <property type="match status" value="1"/>
</dbReference>
<dbReference type="Proteomes" id="UP000030669">
    <property type="component" value="Unassembled WGS sequence"/>
</dbReference>
<dbReference type="AlphaFoldDB" id="S7QMX6"/>
<dbReference type="InterPro" id="IPR036871">
    <property type="entry name" value="PX_dom_sf"/>
</dbReference>
<keyword evidence="2" id="KW-0926">Vacuole</keyword>